<comment type="caution">
    <text evidence="5">The sequence shown here is derived from an EMBL/GenBank/DDBJ whole genome shotgun (WGS) entry which is preliminary data.</text>
</comment>
<organism evidence="5 6">
    <name type="scientific">Oribacterium parvum</name>
    <dbReference type="NCBI Taxonomy" id="1501329"/>
    <lineage>
        <taxon>Bacteria</taxon>
        <taxon>Bacillati</taxon>
        <taxon>Bacillota</taxon>
        <taxon>Clostridia</taxon>
        <taxon>Lachnospirales</taxon>
        <taxon>Lachnospiraceae</taxon>
        <taxon>Oribacterium</taxon>
    </lineage>
</organism>
<keyword evidence="2" id="KW-0680">Restriction system</keyword>
<dbReference type="GO" id="GO:0009307">
    <property type="term" value="P:DNA restriction-modification system"/>
    <property type="evidence" value="ECO:0007669"/>
    <property type="project" value="UniProtKB-KW"/>
</dbReference>
<dbReference type="GO" id="GO:0004519">
    <property type="term" value="F:endonuclease activity"/>
    <property type="evidence" value="ECO:0007669"/>
    <property type="project" value="UniProtKB-KW"/>
</dbReference>
<keyword evidence="3" id="KW-0238">DNA-binding</keyword>
<evidence type="ECO:0000313" key="5">
    <source>
        <dbReference type="EMBL" id="MBF1283566.1"/>
    </source>
</evidence>
<dbReference type="SUPFAM" id="SSF116734">
    <property type="entry name" value="DNA methylase specificity domain"/>
    <property type="match status" value="1"/>
</dbReference>
<gene>
    <name evidence="5" type="ORF">HXM93_03415</name>
</gene>
<protein>
    <submittedName>
        <fullName evidence="5">Restriction endonuclease subunit S</fullName>
    </submittedName>
</protein>
<dbReference type="Proteomes" id="UP000709351">
    <property type="component" value="Unassembled WGS sequence"/>
</dbReference>
<evidence type="ECO:0000256" key="1">
    <source>
        <dbReference type="ARBA" id="ARBA00010923"/>
    </source>
</evidence>
<keyword evidence="5" id="KW-0255">Endonuclease</keyword>
<keyword evidence="5" id="KW-0378">Hydrolase</keyword>
<dbReference type="Gene3D" id="3.90.220.20">
    <property type="entry name" value="DNA methylase specificity domains"/>
    <property type="match status" value="1"/>
</dbReference>
<dbReference type="EMBL" id="JABZRD010000168">
    <property type="protein sequence ID" value="MBF1283566.1"/>
    <property type="molecule type" value="Genomic_DNA"/>
</dbReference>
<comment type="similarity">
    <text evidence="1">Belongs to the type-I restriction system S methylase family.</text>
</comment>
<keyword evidence="5" id="KW-0540">Nuclease</keyword>
<name>A0A930DP52_9FIRM</name>
<feature type="domain" description="Type I restriction modification DNA specificity" evidence="4">
    <location>
        <begin position="10"/>
        <end position="78"/>
    </location>
</feature>
<evidence type="ECO:0000256" key="2">
    <source>
        <dbReference type="ARBA" id="ARBA00022747"/>
    </source>
</evidence>
<dbReference type="Pfam" id="PF01420">
    <property type="entry name" value="Methylase_S"/>
    <property type="match status" value="1"/>
</dbReference>
<dbReference type="GO" id="GO:0003677">
    <property type="term" value="F:DNA binding"/>
    <property type="evidence" value="ECO:0007669"/>
    <property type="project" value="UniProtKB-KW"/>
</dbReference>
<evidence type="ECO:0000259" key="4">
    <source>
        <dbReference type="Pfam" id="PF01420"/>
    </source>
</evidence>
<proteinExistence type="inferred from homology"/>
<reference evidence="5" key="1">
    <citation type="submission" date="2020-04" db="EMBL/GenBank/DDBJ databases">
        <title>Deep metagenomics examines the oral microbiome during advanced dental caries in children, revealing novel taxa and co-occurrences with host molecules.</title>
        <authorList>
            <person name="Baker J.L."/>
            <person name="Morton J.T."/>
            <person name="Dinis M."/>
            <person name="Alvarez R."/>
            <person name="Tran N.C."/>
            <person name="Knight R."/>
            <person name="Edlund A."/>
        </authorList>
    </citation>
    <scope>NUCLEOTIDE SEQUENCE</scope>
    <source>
        <strain evidence="5">JCVI_24_bin.2</strain>
    </source>
</reference>
<dbReference type="InterPro" id="IPR044946">
    <property type="entry name" value="Restrct_endonuc_typeI_TRD_sf"/>
</dbReference>
<accession>A0A930DP52</accession>
<dbReference type="AlphaFoldDB" id="A0A930DP52"/>
<sequence length="78" mass="9257">MCEVFHFVVGKYALHQKAYRIHIIQKDISTKYVYYNMIQKFKKYILKSALSATVSSIRKPMIENFKILIPSPETQKKM</sequence>
<evidence type="ECO:0000313" key="6">
    <source>
        <dbReference type="Proteomes" id="UP000709351"/>
    </source>
</evidence>
<dbReference type="InterPro" id="IPR000055">
    <property type="entry name" value="Restrct_endonuc_typeI_TRD"/>
</dbReference>
<evidence type="ECO:0000256" key="3">
    <source>
        <dbReference type="ARBA" id="ARBA00023125"/>
    </source>
</evidence>